<comment type="subcellular location">
    <subcellularLocation>
        <location evidence="1">Membrane</location>
        <topology evidence="1">Multi-pass membrane protein</topology>
    </subcellularLocation>
    <subcellularLocation>
        <location evidence="2">Membrane</location>
        <topology evidence="2">Peripheral membrane protein</topology>
    </subcellularLocation>
</comment>
<dbReference type="EMBL" id="LR016704">
    <property type="protein sequence ID" value="SVE86323.1"/>
    <property type="molecule type" value="mRNA"/>
</dbReference>
<keyword evidence="5 12" id="KW-0812">Transmembrane</keyword>
<comment type="similarity">
    <text evidence="3">Belongs to the ATPase gamma chain family.</text>
</comment>
<evidence type="ECO:0000256" key="3">
    <source>
        <dbReference type="ARBA" id="ARBA00007681"/>
    </source>
</evidence>
<evidence type="ECO:0000256" key="10">
    <source>
        <dbReference type="ARBA" id="ARBA00023196"/>
    </source>
</evidence>
<keyword evidence="8" id="KW-0406">Ion transport</keyword>
<sequence length="571" mass="63941">MASIYIQTTNLSSNLDRLDALLDTVRNETKIVSQVDDWFGGFKEFTAKRHAVDWTNQSMTDEKFSTYLKNYLFTQKGAKFRRNFKFQDPLQCRSAIAPPISITNIDFVFRPFSGREEHIPAMRRIKDIAEDFSQQFGSQVFASARIFSSWETDEVIMEELYRNLAIAMVCVFITTFILIANLFACVLVLLCVVLTLVCVNGTMHFWGLTIDTVSCINLVLAIGLEVICHYTTLNQEVTLLGNDILSVEANEDHEFHLDMSDDTSASSSDDEQIDKLEALQLIVYNFLTTILLLIISSQQVRGMATLKMISIRLKSVKNIQKITQSMKMVSAAKYTKAERELKLARPYGIGAQEFYKKAEVKDEEGEKGQLIIAISSDRGLCGAVHSSIGRIVKTDIAANPNTKVVIVGDKVRNILQRLYAKNIAMVVTEVGRKPAVFGDAALIAQSIINSGIEFSKGKILFNAFRTVVSFRTTEMPLYSQNAVANASKLPVYDSLDSDVIQSYTEFSLASLLFYSMKENATSEQSSRMTAMDNASKNAGEMIDKLTMTFNRTRQAVITRELIEIISATFAL</sequence>
<evidence type="ECO:0000313" key="14">
    <source>
        <dbReference type="EMBL" id="SVE86323.1"/>
    </source>
</evidence>
<evidence type="ECO:0000259" key="13">
    <source>
        <dbReference type="Pfam" id="PF03176"/>
    </source>
</evidence>
<dbReference type="Gene3D" id="3.40.1380.10">
    <property type="match status" value="1"/>
</dbReference>
<dbReference type="SUPFAM" id="SSF82866">
    <property type="entry name" value="Multidrug efflux transporter AcrB transmembrane domain"/>
    <property type="match status" value="1"/>
</dbReference>
<feature type="transmembrane region" description="Helical" evidence="12">
    <location>
        <begin position="164"/>
        <end position="197"/>
    </location>
</feature>
<dbReference type="Gene3D" id="1.20.1640.10">
    <property type="entry name" value="Multidrug efflux transporter AcrB transmembrane domain"/>
    <property type="match status" value="1"/>
</dbReference>
<evidence type="ECO:0000256" key="6">
    <source>
        <dbReference type="ARBA" id="ARBA00022781"/>
    </source>
</evidence>
<dbReference type="CDD" id="cd12151">
    <property type="entry name" value="F1-ATPase_gamma"/>
    <property type="match status" value="1"/>
</dbReference>
<evidence type="ECO:0000256" key="9">
    <source>
        <dbReference type="ARBA" id="ARBA00023136"/>
    </source>
</evidence>
<dbReference type="InterPro" id="IPR035968">
    <property type="entry name" value="ATP_synth_F1_ATPase_gsu"/>
</dbReference>
<dbReference type="AlphaFoldDB" id="A0A4Y7N0G9"/>
<keyword evidence="9 12" id="KW-0472">Membrane</keyword>
<dbReference type="Pfam" id="PF03176">
    <property type="entry name" value="MMPL"/>
    <property type="match status" value="1"/>
</dbReference>
<evidence type="ECO:0000256" key="2">
    <source>
        <dbReference type="ARBA" id="ARBA00004170"/>
    </source>
</evidence>
<dbReference type="InterPro" id="IPR000131">
    <property type="entry name" value="ATP_synth_F1_gsu"/>
</dbReference>
<accession>A0A4Y7N0G9</accession>
<dbReference type="NCBIfam" id="TIGR01146">
    <property type="entry name" value="ATPsyn_F1gamma"/>
    <property type="match status" value="1"/>
</dbReference>
<evidence type="ECO:0000256" key="12">
    <source>
        <dbReference type="SAM" id="Phobius"/>
    </source>
</evidence>
<evidence type="ECO:0000256" key="7">
    <source>
        <dbReference type="ARBA" id="ARBA00022989"/>
    </source>
</evidence>
<evidence type="ECO:0000256" key="1">
    <source>
        <dbReference type="ARBA" id="ARBA00004141"/>
    </source>
</evidence>
<gene>
    <name evidence="14" type="primary">EOG090X0BEK</name>
</gene>
<organism evidence="14">
    <name type="scientific">Daphnia similis</name>
    <dbReference type="NCBI Taxonomy" id="35528"/>
    <lineage>
        <taxon>Eukaryota</taxon>
        <taxon>Metazoa</taxon>
        <taxon>Ecdysozoa</taxon>
        <taxon>Arthropoda</taxon>
        <taxon>Crustacea</taxon>
        <taxon>Branchiopoda</taxon>
        <taxon>Diplostraca</taxon>
        <taxon>Cladocera</taxon>
        <taxon>Anomopoda</taxon>
        <taxon>Daphniidae</taxon>
        <taxon>Daphnia</taxon>
        <taxon>Daphnia similis group</taxon>
    </lineage>
</organism>
<feature type="transmembrane region" description="Helical" evidence="12">
    <location>
        <begin position="278"/>
        <end position="295"/>
    </location>
</feature>
<keyword evidence="7 12" id="KW-1133">Transmembrane helix</keyword>
<reference evidence="14" key="1">
    <citation type="submission" date="2018-08" db="EMBL/GenBank/DDBJ databases">
        <authorList>
            <person name="Cornetti L."/>
        </authorList>
    </citation>
    <scope>NUCLEOTIDE SEQUENCE</scope>
    <source>
        <strain evidence="14">IL-B-3</strain>
    </source>
</reference>
<dbReference type="FunFam" id="1.10.287.80:FF:000007">
    <property type="entry name" value="ATP synthase gamma chain"/>
    <property type="match status" value="1"/>
</dbReference>
<evidence type="ECO:0000256" key="4">
    <source>
        <dbReference type="ARBA" id="ARBA00022448"/>
    </source>
</evidence>
<evidence type="ECO:0000256" key="11">
    <source>
        <dbReference type="ARBA" id="ARBA00023310"/>
    </source>
</evidence>
<keyword evidence="6" id="KW-0375">Hydrogen ion transport</keyword>
<dbReference type="InterPro" id="IPR004869">
    <property type="entry name" value="MMPL_dom"/>
</dbReference>
<keyword evidence="10" id="KW-0139">CF(1)</keyword>
<feature type="domain" description="Membrane transport protein MMPL" evidence="13">
    <location>
        <begin position="17"/>
        <end position="223"/>
    </location>
</feature>
<name>A0A4Y7N0G9_9CRUS</name>
<dbReference type="GO" id="GO:0046933">
    <property type="term" value="F:proton-transporting ATP synthase activity, rotational mechanism"/>
    <property type="evidence" value="ECO:0007669"/>
    <property type="project" value="InterPro"/>
</dbReference>
<dbReference type="PANTHER" id="PTHR11693">
    <property type="entry name" value="ATP SYNTHASE GAMMA CHAIN"/>
    <property type="match status" value="1"/>
</dbReference>
<dbReference type="PANTHER" id="PTHR11693:SF22">
    <property type="entry name" value="ATP SYNTHASE SUBUNIT GAMMA, MITOCHONDRIAL"/>
    <property type="match status" value="1"/>
</dbReference>
<proteinExistence type="evidence at transcript level"/>
<dbReference type="PRINTS" id="PR00126">
    <property type="entry name" value="ATPASEGAMMA"/>
</dbReference>
<dbReference type="Pfam" id="PF00231">
    <property type="entry name" value="ATP-synt"/>
    <property type="match status" value="1"/>
</dbReference>
<evidence type="ECO:0000256" key="5">
    <source>
        <dbReference type="ARBA" id="ARBA00022692"/>
    </source>
</evidence>
<dbReference type="GO" id="GO:0045259">
    <property type="term" value="C:proton-transporting ATP synthase complex"/>
    <property type="evidence" value="ECO:0007669"/>
    <property type="project" value="UniProtKB-KW"/>
</dbReference>
<protein>
    <submittedName>
        <fullName evidence="14">EOG090X0BEK</fullName>
    </submittedName>
</protein>
<dbReference type="Gene3D" id="1.10.287.80">
    <property type="entry name" value="ATP synthase, gamma subunit, helix hairpin domain"/>
    <property type="match status" value="2"/>
</dbReference>
<dbReference type="SUPFAM" id="SSF52943">
    <property type="entry name" value="ATP synthase (F1-ATPase), gamma subunit"/>
    <property type="match status" value="1"/>
</dbReference>
<evidence type="ECO:0000256" key="8">
    <source>
        <dbReference type="ARBA" id="ARBA00023065"/>
    </source>
</evidence>
<keyword evidence="11" id="KW-0066">ATP synthesis</keyword>
<dbReference type="FunFam" id="3.40.1380.10:FF:000017">
    <property type="entry name" value="ATP synthase subunit gamma, mitochondrial"/>
    <property type="match status" value="1"/>
</dbReference>
<keyword evidence="4" id="KW-0813">Transport</keyword>